<sequence>MPGEKTGQIAAFLAECGLAPKATSFSGGNSAMMFTDPTTFPTGLTLFNGYVEVDGWEFKVSAMFNNQSPSFMLVVQVRETSTSHSYTYGNQ</sequence>
<dbReference type="AlphaFoldDB" id="A0A5J4QU57"/>
<protein>
    <submittedName>
        <fullName evidence="1">Uncharacterized protein</fullName>
    </submittedName>
</protein>
<reference evidence="1" key="1">
    <citation type="submission" date="2019-03" db="EMBL/GenBank/DDBJ databases">
        <title>Single cell metagenomics reveals metabolic interactions within the superorganism composed of flagellate Streblomastix strix and complex community of Bacteroidetes bacteria on its surface.</title>
        <authorList>
            <person name="Treitli S.C."/>
            <person name="Kolisko M."/>
            <person name="Husnik F."/>
            <person name="Keeling P."/>
            <person name="Hampl V."/>
        </authorList>
    </citation>
    <scope>NUCLEOTIDE SEQUENCE</scope>
    <source>
        <strain evidence="1">STM</strain>
    </source>
</reference>
<comment type="caution">
    <text evidence="1">The sequence shown here is derived from an EMBL/GenBank/DDBJ whole genome shotgun (WGS) entry which is preliminary data.</text>
</comment>
<name>A0A5J4QU57_9ZZZZ</name>
<dbReference type="EMBL" id="SNRY01002496">
    <property type="protein sequence ID" value="KAA6324825.1"/>
    <property type="molecule type" value="Genomic_DNA"/>
</dbReference>
<gene>
    <name evidence="1" type="ORF">EZS27_025894</name>
</gene>
<proteinExistence type="predicted"/>
<evidence type="ECO:0000313" key="1">
    <source>
        <dbReference type="EMBL" id="KAA6324825.1"/>
    </source>
</evidence>
<organism evidence="1">
    <name type="scientific">termite gut metagenome</name>
    <dbReference type="NCBI Taxonomy" id="433724"/>
    <lineage>
        <taxon>unclassified sequences</taxon>
        <taxon>metagenomes</taxon>
        <taxon>organismal metagenomes</taxon>
    </lineage>
</organism>
<accession>A0A5J4QU57</accession>